<evidence type="ECO:0000256" key="2">
    <source>
        <dbReference type="ARBA" id="ARBA00022692"/>
    </source>
</evidence>
<feature type="transmembrane region" description="Helical" evidence="5">
    <location>
        <begin position="15"/>
        <end position="38"/>
    </location>
</feature>
<evidence type="ECO:0000256" key="4">
    <source>
        <dbReference type="ARBA" id="ARBA00023136"/>
    </source>
</evidence>
<dbReference type="InterPro" id="IPR006694">
    <property type="entry name" value="Fatty_acid_hydroxylase"/>
</dbReference>
<dbReference type="GO" id="GO:0008610">
    <property type="term" value="P:lipid biosynthetic process"/>
    <property type="evidence" value="ECO:0007669"/>
    <property type="project" value="InterPro"/>
</dbReference>
<comment type="subcellular location">
    <subcellularLocation>
        <location evidence="1">Membrane</location>
    </subcellularLocation>
</comment>
<feature type="transmembrane region" description="Helical" evidence="5">
    <location>
        <begin position="64"/>
        <end position="82"/>
    </location>
</feature>
<evidence type="ECO:0000256" key="5">
    <source>
        <dbReference type="SAM" id="Phobius"/>
    </source>
</evidence>
<dbReference type="GO" id="GO:0005506">
    <property type="term" value="F:iron ion binding"/>
    <property type="evidence" value="ECO:0007669"/>
    <property type="project" value="InterPro"/>
</dbReference>
<proteinExistence type="predicted"/>
<evidence type="ECO:0000313" key="7">
    <source>
        <dbReference type="EMBL" id="EAY28948.1"/>
    </source>
</evidence>
<keyword evidence="4 5" id="KW-0472">Membrane</keyword>
<dbReference type="RefSeq" id="WP_002697116.1">
    <property type="nucleotide sequence ID" value="NZ_AAWS01000013.1"/>
</dbReference>
<feature type="transmembrane region" description="Helical" evidence="5">
    <location>
        <begin position="173"/>
        <end position="193"/>
    </location>
</feature>
<sequence>MSVILAIEWYTRWGIILGILALRYFVVAGIFFAIFYVIRKKYWIHRRIQTRQHQDQQYWQEIKYSLSTMFIFSIIAISILSFKEYTLIYHDISLYGWGYLLASFPLMVIIHDTYFYWTHRLMHHPRLYRIMHRTHHLSHNPSPWAAFSFHPLEAIIEAGIFPLLVFTMPLHPLAIFTFLLFMMTLNVIGHLGYEVYPKNWTRHWLGRWQNTSTHHNMHHELVKGNYGLYFNWWDKWMGTNHEHYLERFDEVTAQAKKPV</sequence>
<evidence type="ECO:0000256" key="3">
    <source>
        <dbReference type="ARBA" id="ARBA00022989"/>
    </source>
</evidence>
<dbReference type="InterPro" id="IPR050307">
    <property type="entry name" value="Sterol_Desaturase_Related"/>
</dbReference>
<dbReference type="PANTHER" id="PTHR11863">
    <property type="entry name" value="STEROL DESATURASE"/>
    <property type="match status" value="1"/>
</dbReference>
<organism evidence="7 8">
    <name type="scientific">Microscilla marina ATCC 23134</name>
    <dbReference type="NCBI Taxonomy" id="313606"/>
    <lineage>
        <taxon>Bacteria</taxon>
        <taxon>Pseudomonadati</taxon>
        <taxon>Bacteroidota</taxon>
        <taxon>Cytophagia</taxon>
        <taxon>Cytophagales</taxon>
        <taxon>Microscillaceae</taxon>
        <taxon>Microscilla</taxon>
    </lineage>
</organism>
<feature type="domain" description="Fatty acid hydroxylase" evidence="6">
    <location>
        <begin position="105"/>
        <end position="239"/>
    </location>
</feature>
<keyword evidence="2 5" id="KW-0812">Transmembrane</keyword>
<evidence type="ECO:0000313" key="8">
    <source>
        <dbReference type="Proteomes" id="UP000004095"/>
    </source>
</evidence>
<protein>
    <submittedName>
        <fullName evidence="7">Sterol desaturase</fullName>
    </submittedName>
</protein>
<dbReference type="GO" id="GO:0016020">
    <property type="term" value="C:membrane"/>
    <property type="evidence" value="ECO:0007669"/>
    <property type="project" value="UniProtKB-SubCell"/>
</dbReference>
<gene>
    <name evidence="7" type="ORF">M23134_00102</name>
</gene>
<keyword evidence="3 5" id="KW-1133">Transmembrane helix</keyword>
<dbReference type="AlphaFoldDB" id="A1ZKY2"/>
<dbReference type="Pfam" id="PF04116">
    <property type="entry name" value="FA_hydroxylase"/>
    <property type="match status" value="1"/>
</dbReference>
<dbReference type="eggNOG" id="COG3000">
    <property type="taxonomic scope" value="Bacteria"/>
</dbReference>
<name>A1ZKY2_MICM2</name>
<keyword evidence="8" id="KW-1185">Reference proteome</keyword>
<evidence type="ECO:0000256" key="1">
    <source>
        <dbReference type="ARBA" id="ARBA00004370"/>
    </source>
</evidence>
<dbReference type="EMBL" id="AAWS01000013">
    <property type="protein sequence ID" value="EAY28948.1"/>
    <property type="molecule type" value="Genomic_DNA"/>
</dbReference>
<dbReference type="Proteomes" id="UP000004095">
    <property type="component" value="Unassembled WGS sequence"/>
</dbReference>
<reference evidence="7 8" key="1">
    <citation type="submission" date="2007-01" db="EMBL/GenBank/DDBJ databases">
        <authorList>
            <person name="Haygood M."/>
            <person name="Podell S."/>
            <person name="Anderson C."/>
            <person name="Hopkinson B."/>
            <person name="Roe K."/>
            <person name="Barbeau K."/>
            <person name="Gaasterland T."/>
            <person name="Ferriera S."/>
            <person name="Johnson J."/>
            <person name="Kravitz S."/>
            <person name="Beeson K."/>
            <person name="Sutton G."/>
            <person name="Rogers Y.-H."/>
            <person name="Friedman R."/>
            <person name="Frazier M."/>
            <person name="Venter J.C."/>
        </authorList>
    </citation>
    <scope>NUCLEOTIDE SEQUENCE [LARGE SCALE GENOMIC DNA]</scope>
    <source>
        <strain evidence="7 8">ATCC 23134</strain>
    </source>
</reference>
<dbReference type="GO" id="GO:0016491">
    <property type="term" value="F:oxidoreductase activity"/>
    <property type="evidence" value="ECO:0007669"/>
    <property type="project" value="InterPro"/>
</dbReference>
<feature type="transmembrane region" description="Helical" evidence="5">
    <location>
        <begin position="94"/>
        <end position="117"/>
    </location>
</feature>
<comment type="caution">
    <text evidence="7">The sequence shown here is derived from an EMBL/GenBank/DDBJ whole genome shotgun (WGS) entry which is preliminary data.</text>
</comment>
<feature type="transmembrane region" description="Helical" evidence="5">
    <location>
        <begin position="144"/>
        <end position="167"/>
    </location>
</feature>
<dbReference type="OrthoDB" id="9770329at2"/>
<accession>A1ZKY2</accession>
<evidence type="ECO:0000259" key="6">
    <source>
        <dbReference type="Pfam" id="PF04116"/>
    </source>
</evidence>